<gene>
    <name evidence="12" type="ORF">HOP12_04660</name>
</gene>
<dbReference type="Gene3D" id="3.20.20.80">
    <property type="entry name" value="Glycosidases"/>
    <property type="match status" value="1"/>
</dbReference>
<proteinExistence type="inferred from homology"/>
<dbReference type="FunFam" id="3.20.20.80:FF:000004">
    <property type="entry name" value="Beta-glucosidase 6-phospho-beta-glucosidase"/>
    <property type="match status" value="1"/>
</dbReference>
<reference evidence="12 13" key="1">
    <citation type="submission" date="2020-04" db="EMBL/GenBank/DDBJ databases">
        <title>Metagenomic profiling of ammonia- and methane-oxidizing microorganisms in a Dutch drinking water treatment plant.</title>
        <authorList>
            <person name="Poghosyan L."/>
            <person name="Leucker S."/>
        </authorList>
    </citation>
    <scope>NUCLEOTIDE SEQUENCE [LARGE SCALE GENOMIC DNA]</scope>
    <source>
        <strain evidence="12">S-RSF-IL-03</strain>
    </source>
</reference>
<dbReference type="PRINTS" id="PR00131">
    <property type="entry name" value="GLHYDRLASE1"/>
</dbReference>
<dbReference type="PROSITE" id="PS00653">
    <property type="entry name" value="GLYCOSYL_HYDROL_F1_2"/>
    <property type="match status" value="1"/>
</dbReference>
<evidence type="ECO:0000256" key="7">
    <source>
        <dbReference type="ARBA" id="ARBA00023295"/>
    </source>
</evidence>
<dbReference type="PANTHER" id="PTHR10353">
    <property type="entry name" value="GLYCOSYL HYDROLASE"/>
    <property type="match status" value="1"/>
</dbReference>
<keyword evidence="6" id="KW-0119">Carbohydrate metabolism</keyword>
<dbReference type="SUPFAM" id="SSF51445">
    <property type="entry name" value="(Trans)glycosidases"/>
    <property type="match status" value="1"/>
</dbReference>
<sequence>MSTSDDVRFPDGFLWGAATSAYQIEGSPLADGAGPSIWHRFAHTPGRVLNGDTGDIACDHYRRWPADIELMKSLGLTSYRLSISWSRVMPDGRGVLNPAGVAFYDRLIDALLAAGIRPMVTLYHWDLPAALDDQGGWLNRDIVGWFADYATAMYGAFDDRVALWCTLNEPWVVVDAGYLFGVNAPGHANVYEAPIASHHLLLAHAEAVRAYRAVGRHQVGLVVNLEPKDAASDSAADRAAVVRADAYMNRQYLDPVFLGRYPSEMGEIFGDAWPRHDTADLARIQEPFDFLGVNYYTRKVTRHDPARAPVFESGVPVAEELRMTTGWEVHPPSFGRILRWVRERYGAIPIYVTENGGAFADPARATDGRIEDPRRVDYYRSHLAQVRQVIREGVDVRGYYAWSLLDNFEWASGYSIRMGLAHVDYETQQRTVKASGEFYREVIRTRGAALEDRTPLTPTQR</sequence>
<comment type="caution">
    <text evidence="12">The sequence shown here is derived from an EMBL/GenBank/DDBJ whole genome shotgun (WGS) entry which is preliminary data.</text>
</comment>
<evidence type="ECO:0000313" key="13">
    <source>
        <dbReference type="Proteomes" id="UP000580839"/>
    </source>
</evidence>
<feature type="active site" description="Nucleophile" evidence="9">
    <location>
        <position position="354"/>
    </location>
</feature>
<dbReference type="Proteomes" id="UP000580839">
    <property type="component" value="Unassembled WGS sequence"/>
</dbReference>
<dbReference type="InterPro" id="IPR017736">
    <property type="entry name" value="Glyco_hydro_1_beta-glucosidase"/>
</dbReference>
<keyword evidence="4 11" id="KW-0378">Hydrolase</keyword>
<dbReference type="AlphaFoldDB" id="A0A849SNG5"/>
<feature type="binding site" evidence="10">
    <location>
        <begin position="409"/>
        <end position="410"/>
    </location>
    <ligand>
        <name>substrate</name>
    </ligand>
</feature>
<evidence type="ECO:0000256" key="1">
    <source>
        <dbReference type="ARBA" id="ARBA00000448"/>
    </source>
</evidence>
<accession>A0A849SNG5</accession>
<dbReference type="GO" id="GO:0030245">
    <property type="term" value="P:cellulose catabolic process"/>
    <property type="evidence" value="ECO:0007669"/>
    <property type="project" value="UniProtKB-KW"/>
</dbReference>
<dbReference type="EC" id="3.2.1.21" evidence="3 11"/>
<keyword evidence="8" id="KW-0624">Polysaccharide degradation</keyword>
<feature type="active site" description="Proton donor" evidence="9">
    <location>
        <position position="169"/>
    </location>
</feature>
<dbReference type="EMBL" id="JABFRW010000051">
    <property type="protein sequence ID" value="NOT33445.1"/>
    <property type="molecule type" value="Genomic_DNA"/>
</dbReference>
<evidence type="ECO:0000256" key="9">
    <source>
        <dbReference type="PIRSR" id="PIRSR617736-1"/>
    </source>
</evidence>
<feature type="binding site" evidence="10">
    <location>
        <position position="23"/>
    </location>
    <ligand>
        <name>substrate</name>
    </ligand>
</feature>
<keyword evidence="7 11" id="KW-0326">Glycosidase</keyword>
<feature type="binding site" evidence="10">
    <location>
        <position position="168"/>
    </location>
    <ligand>
        <name>substrate</name>
    </ligand>
</feature>
<evidence type="ECO:0000256" key="3">
    <source>
        <dbReference type="ARBA" id="ARBA00012744"/>
    </source>
</evidence>
<dbReference type="NCBIfam" id="TIGR03356">
    <property type="entry name" value="BGL"/>
    <property type="match status" value="1"/>
</dbReference>
<evidence type="ECO:0000256" key="2">
    <source>
        <dbReference type="ARBA" id="ARBA00010838"/>
    </source>
</evidence>
<evidence type="ECO:0000256" key="4">
    <source>
        <dbReference type="ARBA" id="ARBA00022801"/>
    </source>
</evidence>
<evidence type="ECO:0000256" key="11">
    <source>
        <dbReference type="RuleBase" id="RU361175"/>
    </source>
</evidence>
<evidence type="ECO:0000256" key="5">
    <source>
        <dbReference type="ARBA" id="ARBA00023001"/>
    </source>
</evidence>
<organism evidence="12 13">
    <name type="scientific">Eiseniibacteriota bacterium</name>
    <dbReference type="NCBI Taxonomy" id="2212470"/>
    <lineage>
        <taxon>Bacteria</taxon>
        <taxon>Candidatus Eiseniibacteriota</taxon>
    </lineage>
</organism>
<feature type="binding site" evidence="10">
    <location>
        <position position="124"/>
    </location>
    <ligand>
        <name>substrate</name>
    </ligand>
</feature>
<dbReference type="PANTHER" id="PTHR10353:SF36">
    <property type="entry name" value="LP05116P"/>
    <property type="match status" value="1"/>
</dbReference>
<evidence type="ECO:0000256" key="6">
    <source>
        <dbReference type="ARBA" id="ARBA00023277"/>
    </source>
</evidence>
<comment type="catalytic activity">
    <reaction evidence="1 11">
        <text>Hydrolysis of terminal, non-reducing beta-D-glucosyl residues with release of beta-D-glucose.</text>
        <dbReference type="EC" id="3.2.1.21"/>
    </reaction>
</comment>
<dbReference type="Pfam" id="PF00232">
    <property type="entry name" value="Glyco_hydro_1"/>
    <property type="match status" value="1"/>
</dbReference>
<protein>
    <recommendedName>
        <fullName evidence="3 11">Beta-glucosidase</fullName>
        <ecNumber evidence="3 11">3.2.1.21</ecNumber>
    </recommendedName>
</protein>
<evidence type="ECO:0000313" key="12">
    <source>
        <dbReference type="EMBL" id="NOT33445.1"/>
    </source>
</evidence>
<name>A0A849SNG5_UNCEI</name>
<keyword evidence="5" id="KW-0136">Cellulose degradation</keyword>
<dbReference type="GO" id="GO:0005829">
    <property type="term" value="C:cytosol"/>
    <property type="evidence" value="ECO:0007669"/>
    <property type="project" value="TreeGrafter"/>
</dbReference>
<evidence type="ECO:0000256" key="10">
    <source>
        <dbReference type="PIRSR" id="PIRSR617736-2"/>
    </source>
</evidence>
<dbReference type="InterPro" id="IPR017853">
    <property type="entry name" value="GH"/>
</dbReference>
<dbReference type="InterPro" id="IPR001360">
    <property type="entry name" value="Glyco_hydro_1"/>
</dbReference>
<feature type="binding site" evidence="10">
    <location>
        <position position="402"/>
    </location>
    <ligand>
        <name>substrate</name>
    </ligand>
</feature>
<dbReference type="InterPro" id="IPR033132">
    <property type="entry name" value="GH_1_N_CS"/>
</dbReference>
<evidence type="ECO:0000256" key="8">
    <source>
        <dbReference type="ARBA" id="ARBA00023326"/>
    </source>
</evidence>
<dbReference type="GO" id="GO:0008422">
    <property type="term" value="F:beta-glucosidase activity"/>
    <property type="evidence" value="ECO:0007669"/>
    <property type="project" value="UniProtKB-EC"/>
</dbReference>
<comment type="similarity">
    <text evidence="2 11">Belongs to the glycosyl hydrolase 1 family.</text>
</comment>
<feature type="binding site" evidence="10">
    <location>
        <position position="296"/>
    </location>
    <ligand>
        <name>substrate</name>
    </ligand>
</feature>